<protein>
    <recommendedName>
        <fullName evidence="5">Pentatricopeptide repeat-containing protein</fullName>
    </recommendedName>
</protein>
<proteinExistence type="predicted"/>
<dbReference type="NCBIfam" id="TIGR00756">
    <property type="entry name" value="PPR"/>
    <property type="match status" value="4"/>
</dbReference>
<dbReference type="PANTHER" id="PTHR45613:SF207">
    <property type="entry name" value="OS08G0300700 PROTEIN"/>
    <property type="match status" value="1"/>
</dbReference>
<feature type="repeat" description="PPR" evidence="2">
    <location>
        <begin position="116"/>
        <end position="137"/>
    </location>
</feature>
<keyword evidence="1" id="KW-0677">Repeat</keyword>
<keyword evidence="4" id="KW-1185">Reference proteome</keyword>
<dbReference type="Pfam" id="PF01535">
    <property type="entry name" value="PPR"/>
    <property type="match status" value="1"/>
</dbReference>
<dbReference type="PROSITE" id="PS51375">
    <property type="entry name" value="PPR"/>
    <property type="match status" value="4"/>
</dbReference>
<feature type="repeat" description="PPR" evidence="2">
    <location>
        <begin position="46"/>
        <end position="80"/>
    </location>
</feature>
<feature type="repeat" description="PPR" evidence="2">
    <location>
        <begin position="81"/>
        <end position="115"/>
    </location>
</feature>
<evidence type="ECO:0000313" key="4">
    <source>
        <dbReference type="Proteomes" id="UP000596660"/>
    </source>
</evidence>
<dbReference type="Proteomes" id="UP000596660">
    <property type="component" value="Unplaced"/>
</dbReference>
<dbReference type="Gene3D" id="1.25.40.10">
    <property type="entry name" value="Tetratricopeptide repeat domain"/>
    <property type="match status" value="2"/>
</dbReference>
<dbReference type="OMA" id="AKRCERN"/>
<evidence type="ECO:0008006" key="5">
    <source>
        <dbReference type="Google" id="ProtNLM"/>
    </source>
</evidence>
<reference evidence="3" key="2">
    <citation type="submission" date="2021-03" db="UniProtKB">
        <authorList>
            <consortium name="EnsemblPlants"/>
        </authorList>
    </citation>
    <scope>IDENTIFICATION</scope>
</reference>
<evidence type="ECO:0000256" key="2">
    <source>
        <dbReference type="PROSITE-ProRule" id="PRU00708"/>
    </source>
</evidence>
<dbReference type="Gramene" id="AUR62006671-RA">
    <property type="protein sequence ID" value="AUR62006671-RA:cds"/>
    <property type="gene ID" value="AUR62006671"/>
</dbReference>
<dbReference type="EnsemblPlants" id="AUR62006671-RA">
    <property type="protein sequence ID" value="AUR62006671-RA:cds"/>
    <property type="gene ID" value="AUR62006671"/>
</dbReference>
<evidence type="ECO:0000256" key="1">
    <source>
        <dbReference type="ARBA" id="ARBA00022737"/>
    </source>
</evidence>
<dbReference type="Pfam" id="PF13041">
    <property type="entry name" value="PPR_2"/>
    <property type="match status" value="1"/>
</dbReference>
<dbReference type="InterPro" id="IPR002885">
    <property type="entry name" value="PPR_rpt"/>
</dbReference>
<sequence>MRRLMGCKPDIGIYHMVMYGFCKDNLLPQASKLFSEMISDGVLPTVTTLYNLLIWEHGKLGQWDELWRLLREMIDAGISPNTSLYNILIGRLSKEGRMKEMERVSDMMIDSCHVPDTVTYSSLIDGYCKNGLIDKAR</sequence>
<dbReference type="PANTHER" id="PTHR45613">
    <property type="entry name" value="PENTATRICOPEPTIDE REPEAT-CONTAINING PROTEIN"/>
    <property type="match status" value="1"/>
</dbReference>
<feature type="repeat" description="PPR" evidence="2">
    <location>
        <begin position="10"/>
        <end position="44"/>
    </location>
</feature>
<dbReference type="Pfam" id="PF12854">
    <property type="entry name" value="PPR_1"/>
    <property type="match status" value="1"/>
</dbReference>
<accession>A0A803L482</accession>
<dbReference type="AlphaFoldDB" id="A0A803L482"/>
<organism evidence="3 4">
    <name type="scientific">Chenopodium quinoa</name>
    <name type="common">Quinoa</name>
    <dbReference type="NCBI Taxonomy" id="63459"/>
    <lineage>
        <taxon>Eukaryota</taxon>
        <taxon>Viridiplantae</taxon>
        <taxon>Streptophyta</taxon>
        <taxon>Embryophyta</taxon>
        <taxon>Tracheophyta</taxon>
        <taxon>Spermatophyta</taxon>
        <taxon>Magnoliopsida</taxon>
        <taxon>eudicotyledons</taxon>
        <taxon>Gunneridae</taxon>
        <taxon>Pentapetalae</taxon>
        <taxon>Caryophyllales</taxon>
        <taxon>Chenopodiaceae</taxon>
        <taxon>Chenopodioideae</taxon>
        <taxon>Atripliceae</taxon>
        <taxon>Chenopodium</taxon>
    </lineage>
</organism>
<name>A0A803L482_CHEQI</name>
<reference evidence="3" key="1">
    <citation type="journal article" date="2017" name="Nature">
        <title>The genome of Chenopodium quinoa.</title>
        <authorList>
            <person name="Jarvis D.E."/>
            <person name="Ho Y.S."/>
            <person name="Lightfoot D.J."/>
            <person name="Schmoeckel S.M."/>
            <person name="Li B."/>
            <person name="Borm T.J.A."/>
            <person name="Ohyanagi H."/>
            <person name="Mineta K."/>
            <person name="Michell C.T."/>
            <person name="Saber N."/>
            <person name="Kharbatia N.M."/>
            <person name="Rupper R.R."/>
            <person name="Sharp A.R."/>
            <person name="Dally N."/>
            <person name="Boughton B.A."/>
            <person name="Woo Y.H."/>
            <person name="Gao G."/>
            <person name="Schijlen E.G.W.M."/>
            <person name="Guo X."/>
            <person name="Momin A.A."/>
            <person name="Negrao S."/>
            <person name="Al-Babili S."/>
            <person name="Gehring C."/>
            <person name="Roessner U."/>
            <person name="Jung C."/>
            <person name="Murphy K."/>
            <person name="Arold S.T."/>
            <person name="Gojobori T."/>
            <person name="van der Linden C.G."/>
            <person name="van Loo E.N."/>
            <person name="Jellen E.N."/>
            <person name="Maughan P.J."/>
            <person name="Tester M."/>
        </authorList>
    </citation>
    <scope>NUCLEOTIDE SEQUENCE [LARGE SCALE GENOMIC DNA]</scope>
    <source>
        <strain evidence="3">cv. PI 614886</strain>
    </source>
</reference>
<dbReference type="InterPro" id="IPR011990">
    <property type="entry name" value="TPR-like_helical_dom_sf"/>
</dbReference>
<evidence type="ECO:0000313" key="3">
    <source>
        <dbReference type="EnsemblPlants" id="AUR62006671-RA:cds"/>
    </source>
</evidence>